<keyword evidence="5" id="KW-0479">Metal-binding</keyword>
<protein>
    <recommendedName>
        <fullName evidence="9">Selenoprotein O</fullName>
    </recommendedName>
</protein>
<evidence type="ECO:0000313" key="11">
    <source>
        <dbReference type="Proteomes" id="UP001623330"/>
    </source>
</evidence>
<reference evidence="10 11" key="1">
    <citation type="submission" date="2024-05" db="EMBL/GenBank/DDBJ databases">
        <title>Long read based assembly of the Candida bracarensis genome reveals expanded adhesin content.</title>
        <authorList>
            <person name="Marcet-Houben M."/>
            <person name="Ksiezopolska E."/>
            <person name="Gabaldon T."/>
        </authorList>
    </citation>
    <scope>NUCLEOTIDE SEQUENCE [LARGE SCALE GENOMIC DNA]</scope>
    <source>
        <strain evidence="10 11">CBM6</strain>
    </source>
</reference>
<dbReference type="Proteomes" id="UP001623330">
    <property type="component" value="Unassembled WGS sequence"/>
</dbReference>
<dbReference type="Pfam" id="PF02696">
    <property type="entry name" value="SelO"/>
    <property type="match status" value="1"/>
</dbReference>
<dbReference type="PANTHER" id="PTHR32057:SF14">
    <property type="entry name" value="PROTEIN ADENYLYLTRANSFERASE SELO, MITOCHONDRIAL"/>
    <property type="match status" value="1"/>
</dbReference>
<proteinExistence type="inferred from homology"/>
<comment type="cofactor">
    <cofactor evidence="1">
        <name>Mg(2+)</name>
        <dbReference type="ChEBI" id="CHEBI:18420"/>
    </cofactor>
</comment>
<gene>
    <name evidence="10" type="ORF">RNJ44_02525</name>
</gene>
<evidence type="ECO:0000256" key="9">
    <source>
        <dbReference type="ARBA" id="ARBA00031547"/>
    </source>
</evidence>
<evidence type="ECO:0000256" key="5">
    <source>
        <dbReference type="ARBA" id="ARBA00022723"/>
    </source>
</evidence>
<dbReference type="PANTHER" id="PTHR32057">
    <property type="entry name" value="PROTEIN ADENYLYLTRANSFERASE SELO, MITOCHONDRIAL"/>
    <property type="match status" value="1"/>
</dbReference>
<dbReference type="HAMAP" id="MF_00692">
    <property type="entry name" value="SelO"/>
    <property type="match status" value="1"/>
</dbReference>
<evidence type="ECO:0000256" key="6">
    <source>
        <dbReference type="ARBA" id="ARBA00022741"/>
    </source>
</evidence>
<comment type="similarity">
    <text evidence="2">Belongs to the SELO family.</text>
</comment>
<sequence>MTEVKILELLKQPLSCSRFIKRLNADSKIPTITDAVKLVEGGDDAKKSGFHTPRSVSKGSHFAYCIPSDRKEYKQLLTNDKALKEFNLAPDDDLKKILDGEKVYYDTERGIFPYSSNYSGFQFGQFAGQLGDGRVVNLFDLKDMHGNWQTLQIKGSGLTPFSRFADGKAVVRSSIREFIISESLHAIGIPSTRALQLTLLPSTKARRGASMEMCANYCRFSPSWIRLGHFDTYRWKFDLDSMVRLSDYVIEEVFKEKLVDIDLNIFTKDYFPEDEGPTNDTMAINSKDCTKYDGMFRKVVTSNAECVAYWQAYGFLNGVLNTDNTSIMGLSMDYGPFSFMDRFDPTYTPNHDDSMKRYSFSNQPGVIWWNLLQFGQAISVLLGAGKHNLKTVLSAKDISSIDPGTQRQLLDRVNSVIGLSANEYKYTFTKKYCDLMAMRLGIDLQLPSEISEESVEVTARTVKEFLSTVVEPLLDLISHTKIDYNNFFLNLQKYNGSLSSEDGFLGLDPAYVSIFFDKDDYEILDDYFTRGANKTSDTRALLEQLQSLVSWTDVYKQRLHSANRREIATAVNPQFIPRSWIFEEVIDDITRQLRDADTLDLSGLQKLFKMSANPYNNQLWDEELRPDLHEKWQRQPQESQLMKQASCSS</sequence>
<keyword evidence="8" id="KW-0460">Magnesium</keyword>
<keyword evidence="6" id="KW-0547">Nucleotide-binding</keyword>
<comment type="caution">
    <text evidence="10">The sequence shown here is derived from an EMBL/GenBank/DDBJ whole genome shotgun (WGS) entry which is preliminary data.</text>
</comment>
<dbReference type="EMBL" id="JBEVYD010000013">
    <property type="protein sequence ID" value="KAL3228580.1"/>
    <property type="molecule type" value="Genomic_DNA"/>
</dbReference>
<evidence type="ECO:0000256" key="2">
    <source>
        <dbReference type="ARBA" id="ARBA00009747"/>
    </source>
</evidence>
<keyword evidence="4" id="KW-0548">Nucleotidyltransferase</keyword>
<evidence type="ECO:0000256" key="4">
    <source>
        <dbReference type="ARBA" id="ARBA00022695"/>
    </source>
</evidence>
<dbReference type="InterPro" id="IPR003846">
    <property type="entry name" value="SelO"/>
</dbReference>
<organism evidence="10 11">
    <name type="scientific">Nakaseomyces bracarensis</name>
    <dbReference type="NCBI Taxonomy" id="273131"/>
    <lineage>
        <taxon>Eukaryota</taxon>
        <taxon>Fungi</taxon>
        <taxon>Dikarya</taxon>
        <taxon>Ascomycota</taxon>
        <taxon>Saccharomycotina</taxon>
        <taxon>Saccharomycetes</taxon>
        <taxon>Saccharomycetales</taxon>
        <taxon>Saccharomycetaceae</taxon>
        <taxon>Nakaseomyces</taxon>
    </lineage>
</organism>
<keyword evidence="3" id="KW-0808">Transferase</keyword>
<evidence type="ECO:0000256" key="1">
    <source>
        <dbReference type="ARBA" id="ARBA00001946"/>
    </source>
</evidence>
<keyword evidence="11" id="KW-1185">Reference proteome</keyword>
<name>A0ABR4NLZ9_9SACH</name>
<evidence type="ECO:0000256" key="3">
    <source>
        <dbReference type="ARBA" id="ARBA00022679"/>
    </source>
</evidence>
<evidence type="ECO:0000256" key="7">
    <source>
        <dbReference type="ARBA" id="ARBA00022840"/>
    </source>
</evidence>
<evidence type="ECO:0000313" key="10">
    <source>
        <dbReference type="EMBL" id="KAL3228580.1"/>
    </source>
</evidence>
<accession>A0ABR4NLZ9</accession>
<keyword evidence="7" id="KW-0067">ATP-binding</keyword>
<evidence type="ECO:0000256" key="8">
    <source>
        <dbReference type="ARBA" id="ARBA00022842"/>
    </source>
</evidence>